<feature type="chain" id="PRO_5035806883" evidence="1">
    <location>
        <begin position="23"/>
        <end position="79"/>
    </location>
</feature>
<dbReference type="EMBL" id="JAACNH010000006">
    <property type="protein sequence ID" value="KAG8441307.1"/>
    <property type="molecule type" value="Genomic_DNA"/>
</dbReference>
<evidence type="ECO:0000313" key="2">
    <source>
        <dbReference type="EMBL" id="KAG8441307.1"/>
    </source>
</evidence>
<evidence type="ECO:0000313" key="3">
    <source>
        <dbReference type="Proteomes" id="UP000812440"/>
    </source>
</evidence>
<dbReference type="Proteomes" id="UP000812440">
    <property type="component" value="Chromosome 3"/>
</dbReference>
<comment type="caution">
    <text evidence="2">The sequence shown here is derived from an EMBL/GenBank/DDBJ whole genome shotgun (WGS) entry which is preliminary data.</text>
</comment>
<gene>
    <name evidence="2" type="ORF">GDO86_006876</name>
</gene>
<evidence type="ECO:0000256" key="1">
    <source>
        <dbReference type="SAM" id="SignalP"/>
    </source>
</evidence>
<keyword evidence="1" id="KW-0732">Signal</keyword>
<dbReference type="AlphaFoldDB" id="A0A8T2JCL4"/>
<protein>
    <submittedName>
        <fullName evidence="2">Uncharacterized protein</fullName>
    </submittedName>
</protein>
<reference evidence="2" key="1">
    <citation type="thesis" date="2020" institute="ProQuest LLC" country="789 East Eisenhower Parkway, Ann Arbor, MI, USA">
        <title>Comparative Genomics and Chromosome Evolution.</title>
        <authorList>
            <person name="Mudd A.B."/>
        </authorList>
    </citation>
    <scope>NUCLEOTIDE SEQUENCE</scope>
    <source>
        <strain evidence="2">Female2</strain>
        <tissue evidence="2">Blood</tissue>
    </source>
</reference>
<feature type="signal peptide" evidence="1">
    <location>
        <begin position="1"/>
        <end position="22"/>
    </location>
</feature>
<proteinExistence type="predicted"/>
<name>A0A8T2JCL4_9PIPI</name>
<keyword evidence="3" id="KW-1185">Reference proteome</keyword>
<accession>A0A8T2JCL4</accession>
<sequence>MKTILAYLLLTTVGAFPSVVLTEWERQARQWCKISRKKKTSENYSLLYPRTSSKLVDLHLHENPALLADSFKHKMSIYV</sequence>
<organism evidence="2 3">
    <name type="scientific">Hymenochirus boettgeri</name>
    <name type="common">Congo dwarf clawed frog</name>
    <dbReference type="NCBI Taxonomy" id="247094"/>
    <lineage>
        <taxon>Eukaryota</taxon>
        <taxon>Metazoa</taxon>
        <taxon>Chordata</taxon>
        <taxon>Craniata</taxon>
        <taxon>Vertebrata</taxon>
        <taxon>Euteleostomi</taxon>
        <taxon>Amphibia</taxon>
        <taxon>Batrachia</taxon>
        <taxon>Anura</taxon>
        <taxon>Pipoidea</taxon>
        <taxon>Pipidae</taxon>
        <taxon>Pipinae</taxon>
        <taxon>Hymenochirus</taxon>
    </lineage>
</organism>